<dbReference type="AlphaFoldDB" id="A0AA41YLN9"/>
<feature type="signal peptide" evidence="1">
    <location>
        <begin position="1"/>
        <end position="25"/>
    </location>
</feature>
<keyword evidence="3" id="KW-1185">Reference proteome</keyword>
<dbReference type="RefSeq" id="WP_264713203.1">
    <property type="nucleotide sequence ID" value="NZ_JAPDNT010000004.1"/>
</dbReference>
<accession>A0AA41YLN9</accession>
<protein>
    <recommendedName>
        <fullName evidence="4">Cytochrome C</fullName>
    </recommendedName>
</protein>
<name>A0AA41YLN9_9PROT</name>
<dbReference type="EMBL" id="JAPDNT010000004">
    <property type="protein sequence ID" value="MCW3474562.1"/>
    <property type="molecule type" value="Genomic_DNA"/>
</dbReference>
<sequence length="462" mass="50056">MRGTGWTIAFLAVVVLLASERSAQAIPSFAAQTGQPCTACHIGGYGPQLTPLGRAFKIGGYTQSGGSGVRSQIPLSAMIFGSYTNTQEGVPPDQRTHHYGSNGNFALDQISGFVAGRVTDFAGGFVQFTYSNIPNASHLDNTDLRPYTTTFDLGDRELRVGISLNNTPTVQDPYNTTFAWGFPYIASGLAPTPAAQPVLAGAFAGSTLGYSVYGWYDKKLYLEIGAYNTMSPYLLARTGNFFTVGSSQGMMPYIRAAYEWNWSQQSAHVGALYLQSNVNPATAGRITDGSFGRDHYRDYAFDASYEYLGTGTHIVTVQGIYTHENQDLTGSSSSANAANGTDFGNHYSLNQIRLNASYWFQNTYGFTAGWQKTWGPANPVLFSPGELTGSNNSKPNSNSFIFEADWVPFGKADSWKSPLANLKLGLQYIVYTQFNGAGNNYDGFGRNAAGNNTLYAFAWLAF</sequence>
<proteinExistence type="predicted"/>
<reference evidence="2" key="2">
    <citation type="submission" date="2022-10" db="EMBL/GenBank/DDBJ databases">
        <authorList>
            <person name="Trinh H.N."/>
        </authorList>
    </citation>
    <scope>NUCLEOTIDE SEQUENCE</scope>
    <source>
        <strain evidence="2">RN2-1</strain>
    </source>
</reference>
<gene>
    <name evidence="2" type="ORF">OL599_08185</name>
</gene>
<keyword evidence="1" id="KW-0732">Signal</keyword>
<evidence type="ECO:0000256" key="1">
    <source>
        <dbReference type="SAM" id="SignalP"/>
    </source>
</evidence>
<dbReference type="Proteomes" id="UP001165679">
    <property type="component" value="Unassembled WGS sequence"/>
</dbReference>
<evidence type="ECO:0008006" key="4">
    <source>
        <dbReference type="Google" id="ProtNLM"/>
    </source>
</evidence>
<evidence type="ECO:0000313" key="3">
    <source>
        <dbReference type="Proteomes" id="UP001165679"/>
    </source>
</evidence>
<comment type="caution">
    <text evidence="2">The sequence shown here is derived from an EMBL/GenBank/DDBJ whole genome shotgun (WGS) entry which is preliminary data.</text>
</comment>
<reference evidence="2" key="1">
    <citation type="submission" date="2022-09" db="EMBL/GenBank/DDBJ databases">
        <title>Rhodovastum sp. nov. RN2-1 isolated from soil in Seongnam, South Korea.</title>
        <authorList>
            <person name="Le N.T."/>
        </authorList>
    </citation>
    <scope>NUCLEOTIDE SEQUENCE</scope>
    <source>
        <strain evidence="2">RN2-1</strain>
    </source>
</reference>
<evidence type="ECO:0000313" key="2">
    <source>
        <dbReference type="EMBL" id="MCW3474562.1"/>
    </source>
</evidence>
<organism evidence="2 3">
    <name type="scientific">Limobrevibacterium gyesilva</name>
    <dbReference type="NCBI Taxonomy" id="2991712"/>
    <lineage>
        <taxon>Bacteria</taxon>
        <taxon>Pseudomonadati</taxon>
        <taxon>Pseudomonadota</taxon>
        <taxon>Alphaproteobacteria</taxon>
        <taxon>Acetobacterales</taxon>
        <taxon>Acetobacteraceae</taxon>
        <taxon>Limobrevibacterium</taxon>
    </lineage>
</organism>
<feature type="chain" id="PRO_5041343939" description="Cytochrome C" evidence="1">
    <location>
        <begin position="26"/>
        <end position="462"/>
    </location>
</feature>